<reference evidence="1" key="1">
    <citation type="journal article" date="2015" name="Nature">
        <title>Complex archaea that bridge the gap between prokaryotes and eukaryotes.</title>
        <authorList>
            <person name="Spang A."/>
            <person name="Saw J.H."/>
            <person name="Jorgensen S.L."/>
            <person name="Zaremba-Niedzwiedzka K."/>
            <person name="Martijn J."/>
            <person name="Lind A.E."/>
            <person name="van Eijk R."/>
            <person name="Schleper C."/>
            <person name="Guy L."/>
            <person name="Ettema T.J."/>
        </authorList>
    </citation>
    <scope>NUCLEOTIDE SEQUENCE</scope>
</reference>
<comment type="caution">
    <text evidence="1">The sequence shown here is derived from an EMBL/GenBank/DDBJ whole genome shotgun (WGS) entry which is preliminary data.</text>
</comment>
<accession>A0A0F9LGX5</accession>
<name>A0A0F9LGX5_9ZZZZ</name>
<sequence>MKAKRAPKSVSSPEKIKDHAHAVRVLEALVEQGKTGMHGMYWKQTGEKTGVIKNHLWFDALAEGAKAVLDEYKKVHGERHGSTERGIIYYGYRIAVIVLAQAYAPRMIEAGMEVPE</sequence>
<evidence type="ECO:0000313" key="1">
    <source>
        <dbReference type="EMBL" id="KKM94184.1"/>
    </source>
</evidence>
<proteinExistence type="predicted"/>
<dbReference type="AlphaFoldDB" id="A0A0F9LGX5"/>
<protein>
    <submittedName>
        <fullName evidence="1">Uncharacterized protein</fullName>
    </submittedName>
</protein>
<organism evidence="1">
    <name type="scientific">marine sediment metagenome</name>
    <dbReference type="NCBI Taxonomy" id="412755"/>
    <lineage>
        <taxon>unclassified sequences</taxon>
        <taxon>metagenomes</taxon>
        <taxon>ecological metagenomes</taxon>
    </lineage>
</organism>
<gene>
    <name evidence="1" type="ORF">LCGC14_1200900</name>
</gene>
<dbReference type="EMBL" id="LAZR01006170">
    <property type="protein sequence ID" value="KKM94184.1"/>
    <property type="molecule type" value="Genomic_DNA"/>
</dbReference>